<evidence type="ECO:0000313" key="2">
    <source>
        <dbReference type="EMBL" id="MFD1464585.1"/>
    </source>
</evidence>
<organism evidence="2 3">
    <name type="scientific">Lapidilactobacillus mulanensis</name>
    <dbReference type="NCBI Taxonomy" id="2485999"/>
    <lineage>
        <taxon>Bacteria</taxon>
        <taxon>Bacillati</taxon>
        <taxon>Bacillota</taxon>
        <taxon>Bacilli</taxon>
        <taxon>Lactobacillales</taxon>
        <taxon>Lactobacillaceae</taxon>
        <taxon>Lapidilactobacillus</taxon>
    </lineage>
</organism>
<feature type="transmembrane region" description="Helical" evidence="1">
    <location>
        <begin position="67"/>
        <end position="86"/>
    </location>
</feature>
<dbReference type="EMBL" id="JBHTOF010000011">
    <property type="protein sequence ID" value="MFD1464585.1"/>
    <property type="molecule type" value="Genomic_DNA"/>
</dbReference>
<name>A0ABW4DIU0_9LACO</name>
<keyword evidence="1" id="KW-0472">Membrane</keyword>
<feature type="transmembrane region" description="Helical" evidence="1">
    <location>
        <begin position="40"/>
        <end position="62"/>
    </location>
</feature>
<keyword evidence="1" id="KW-0812">Transmembrane</keyword>
<keyword evidence="3" id="KW-1185">Reference proteome</keyword>
<dbReference type="RefSeq" id="WP_125578079.1">
    <property type="nucleotide sequence ID" value="NZ_JBHTOF010000011.1"/>
</dbReference>
<feature type="transmembrane region" description="Helical" evidence="1">
    <location>
        <begin position="106"/>
        <end position="136"/>
    </location>
</feature>
<accession>A0ABW4DIU0</accession>
<keyword evidence="1" id="KW-1133">Transmembrane helix</keyword>
<comment type="caution">
    <text evidence="2">The sequence shown here is derived from an EMBL/GenBank/DDBJ whole genome shotgun (WGS) entry which is preliminary data.</text>
</comment>
<protein>
    <submittedName>
        <fullName evidence="2">Uncharacterized protein</fullName>
    </submittedName>
</protein>
<sequence length="158" mass="17622">MPSNNQQYVQPPKQNKVKSATTQLRGAYQYLQPSYWKRKIWHLLFVFPIVLMIDEVIVGGLFSTSPLLPVAVIVALALAVVSAYFYPFSLYWYKGSFIGRVLNGMFYFGGFWAVIGKIIATIVGGCLIAGVLAPIAGPLTLKKARKNNWVLGEDKDFD</sequence>
<evidence type="ECO:0000313" key="3">
    <source>
        <dbReference type="Proteomes" id="UP001597244"/>
    </source>
</evidence>
<gene>
    <name evidence="2" type="ORF">ACFQ4L_00570</name>
</gene>
<reference evidence="3" key="1">
    <citation type="journal article" date="2019" name="Int. J. Syst. Evol. Microbiol.">
        <title>The Global Catalogue of Microorganisms (GCM) 10K type strain sequencing project: providing services to taxonomists for standard genome sequencing and annotation.</title>
        <authorList>
            <consortium name="The Broad Institute Genomics Platform"/>
            <consortium name="The Broad Institute Genome Sequencing Center for Infectious Disease"/>
            <person name="Wu L."/>
            <person name="Ma J."/>
        </authorList>
    </citation>
    <scope>NUCLEOTIDE SEQUENCE [LARGE SCALE GENOMIC DNA]</scope>
    <source>
        <strain evidence="3">CCM 8951</strain>
    </source>
</reference>
<proteinExistence type="predicted"/>
<dbReference type="Proteomes" id="UP001597244">
    <property type="component" value="Unassembled WGS sequence"/>
</dbReference>
<evidence type="ECO:0000256" key="1">
    <source>
        <dbReference type="SAM" id="Phobius"/>
    </source>
</evidence>